<gene>
    <name evidence="1" type="ORF">S03H2_72029</name>
</gene>
<dbReference type="EMBL" id="BARU01048479">
    <property type="protein sequence ID" value="GAH96688.1"/>
    <property type="molecule type" value="Genomic_DNA"/>
</dbReference>
<comment type="caution">
    <text evidence="1">The sequence shown here is derived from an EMBL/GenBank/DDBJ whole genome shotgun (WGS) entry which is preliminary data.</text>
</comment>
<accession>X1LRB8</accession>
<proteinExistence type="predicted"/>
<dbReference type="Gene3D" id="1.25.40.10">
    <property type="entry name" value="Tetratricopeptide repeat domain"/>
    <property type="match status" value="1"/>
</dbReference>
<dbReference type="InterPro" id="IPR011990">
    <property type="entry name" value="TPR-like_helical_dom_sf"/>
</dbReference>
<sequence length="74" mass="8688">MTRNKVCQHLIDNREYNKALESIENTIKSYENDDILTIVKAIVLCYLNKYENVLVLLNDELKLPHNKDQILILS</sequence>
<protein>
    <submittedName>
        <fullName evidence="1">Uncharacterized protein</fullName>
    </submittedName>
</protein>
<dbReference type="SUPFAM" id="SSF48452">
    <property type="entry name" value="TPR-like"/>
    <property type="match status" value="1"/>
</dbReference>
<evidence type="ECO:0000313" key="1">
    <source>
        <dbReference type="EMBL" id="GAH96688.1"/>
    </source>
</evidence>
<feature type="non-terminal residue" evidence="1">
    <location>
        <position position="74"/>
    </location>
</feature>
<name>X1LRB8_9ZZZZ</name>
<reference evidence="1" key="1">
    <citation type="journal article" date="2014" name="Front. Microbiol.">
        <title>High frequency of phylogenetically diverse reductive dehalogenase-homologous genes in deep subseafloor sedimentary metagenomes.</title>
        <authorList>
            <person name="Kawai M."/>
            <person name="Futagami T."/>
            <person name="Toyoda A."/>
            <person name="Takaki Y."/>
            <person name="Nishi S."/>
            <person name="Hori S."/>
            <person name="Arai W."/>
            <person name="Tsubouchi T."/>
            <person name="Morono Y."/>
            <person name="Uchiyama I."/>
            <person name="Ito T."/>
            <person name="Fujiyama A."/>
            <person name="Inagaki F."/>
            <person name="Takami H."/>
        </authorList>
    </citation>
    <scope>NUCLEOTIDE SEQUENCE</scope>
    <source>
        <strain evidence="1">Expedition CK06-06</strain>
    </source>
</reference>
<dbReference type="AlphaFoldDB" id="X1LRB8"/>
<organism evidence="1">
    <name type="scientific">marine sediment metagenome</name>
    <dbReference type="NCBI Taxonomy" id="412755"/>
    <lineage>
        <taxon>unclassified sequences</taxon>
        <taxon>metagenomes</taxon>
        <taxon>ecological metagenomes</taxon>
    </lineage>
</organism>